<sequence length="112" mass="12629">MHEQSVLSPTETLIQTVAYPVASEAISLQLSPSLIISVTRLPLRIAHILESFQQILPFTVDSEQREKKRESMFKWVLSAGPGLLKTTSTDHRKEKIVKEKSGMGKKSYLCLF</sequence>
<accession>A0ABU7D6U2</accession>
<keyword evidence="2" id="KW-1185">Reference proteome</keyword>
<evidence type="ECO:0000313" key="2">
    <source>
        <dbReference type="Proteomes" id="UP001352852"/>
    </source>
</evidence>
<reference evidence="1 2" key="1">
    <citation type="submission" date="2021-06" db="EMBL/GenBank/DDBJ databases">
        <authorList>
            <person name="Palmer J.M."/>
        </authorList>
    </citation>
    <scope>NUCLEOTIDE SEQUENCE [LARGE SCALE GENOMIC DNA]</scope>
    <source>
        <strain evidence="1 2">CL_MEX2019</strain>
        <tissue evidence="1">Muscle</tissue>
    </source>
</reference>
<dbReference type="EMBL" id="JAHUTJ010014438">
    <property type="protein sequence ID" value="MED6269413.1"/>
    <property type="molecule type" value="Genomic_DNA"/>
</dbReference>
<comment type="caution">
    <text evidence="1">The sequence shown here is derived from an EMBL/GenBank/DDBJ whole genome shotgun (WGS) entry which is preliminary data.</text>
</comment>
<name>A0ABU7D6U2_9TELE</name>
<protein>
    <submittedName>
        <fullName evidence="1">Uncharacterized protein</fullName>
    </submittedName>
</protein>
<proteinExistence type="predicted"/>
<evidence type="ECO:0000313" key="1">
    <source>
        <dbReference type="EMBL" id="MED6269413.1"/>
    </source>
</evidence>
<organism evidence="1 2">
    <name type="scientific">Characodon lateralis</name>
    <dbReference type="NCBI Taxonomy" id="208331"/>
    <lineage>
        <taxon>Eukaryota</taxon>
        <taxon>Metazoa</taxon>
        <taxon>Chordata</taxon>
        <taxon>Craniata</taxon>
        <taxon>Vertebrata</taxon>
        <taxon>Euteleostomi</taxon>
        <taxon>Actinopterygii</taxon>
        <taxon>Neopterygii</taxon>
        <taxon>Teleostei</taxon>
        <taxon>Neoteleostei</taxon>
        <taxon>Acanthomorphata</taxon>
        <taxon>Ovalentaria</taxon>
        <taxon>Atherinomorphae</taxon>
        <taxon>Cyprinodontiformes</taxon>
        <taxon>Goodeidae</taxon>
        <taxon>Characodon</taxon>
    </lineage>
</organism>
<dbReference type="Proteomes" id="UP001352852">
    <property type="component" value="Unassembled WGS sequence"/>
</dbReference>
<gene>
    <name evidence="1" type="ORF">CHARACLAT_032871</name>
</gene>